<dbReference type="PANTHER" id="PTHR23402">
    <property type="entry name" value="PROTEASE FAMILY C15 PYROGLUTAMYL-PEPTIDASE I-RELATED"/>
    <property type="match status" value="1"/>
</dbReference>
<keyword evidence="2" id="KW-0645">Protease</keyword>
<evidence type="ECO:0000256" key="3">
    <source>
        <dbReference type="ARBA" id="ARBA00022801"/>
    </source>
</evidence>
<keyword evidence="7" id="KW-1185">Reference proteome</keyword>
<proteinExistence type="inferred from homology"/>
<dbReference type="GO" id="GO:0006508">
    <property type="term" value="P:proteolysis"/>
    <property type="evidence" value="ECO:0007669"/>
    <property type="project" value="UniProtKB-KW"/>
</dbReference>
<comment type="similarity">
    <text evidence="1">Belongs to the peptidase C15 family.</text>
</comment>
<organism evidence="6 7">
    <name type="scientific">Fomitopsis schrenkii</name>
    <name type="common">Brown rot fungus</name>
    <dbReference type="NCBI Taxonomy" id="2126942"/>
    <lineage>
        <taxon>Eukaryota</taxon>
        <taxon>Fungi</taxon>
        <taxon>Dikarya</taxon>
        <taxon>Basidiomycota</taxon>
        <taxon>Agaricomycotina</taxon>
        <taxon>Agaricomycetes</taxon>
        <taxon>Polyporales</taxon>
        <taxon>Fomitopsis</taxon>
    </lineage>
</organism>
<dbReference type="HOGENOM" id="CLU_043960_1_0_1"/>
<dbReference type="EMBL" id="KE504125">
    <property type="protein sequence ID" value="EPT05059.1"/>
    <property type="molecule type" value="Genomic_DNA"/>
</dbReference>
<reference evidence="6 7" key="1">
    <citation type="journal article" date="2012" name="Science">
        <title>The Paleozoic origin of enzymatic lignin decomposition reconstructed from 31 fungal genomes.</title>
        <authorList>
            <person name="Floudas D."/>
            <person name="Binder M."/>
            <person name="Riley R."/>
            <person name="Barry K."/>
            <person name="Blanchette R.A."/>
            <person name="Henrissat B."/>
            <person name="Martinez A.T."/>
            <person name="Otillar R."/>
            <person name="Spatafora J.W."/>
            <person name="Yadav J.S."/>
            <person name="Aerts A."/>
            <person name="Benoit I."/>
            <person name="Boyd A."/>
            <person name="Carlson A."/>
            <person name="Copeland A."/>
            <person name="Coutinho P.M."/>
            <person name="de Vries R.P."/>
            <person name="Ferreira P."/>
            <person name="Findley K."/>
            <person name="Foster B."/>
            <person name="Gaskell J."/>
            <person name="Glotzer D."/>
            <person name="Gorecki P."/>
            <person name="Heitman J."/>
            <person name="Hesse C."/>
            <person name="Hori C."/>
            <person name="Igarashi K."/>
            <person name="Jurgens J.A."/>
            <person name="Kallen N."/>
            <person name="Kersten P."/>
            <person name="Kohler A."/>
            <person name="Kuees U."/>
            <person name="Kumar T.K.A."/>
            <person name="Kuo A."/>
            <person name="LaButti K."/>
            <person name="Larrondo L.F."/>
            <person name="Lindquist E."/>
            <person name="Ling A."/>
            <person name="Lombard V."/>
            <person name="Lucas S."/>
            <person name="Lundell T."/>
            <person name="Martin R."/>
            <person name="McLaughlin D.J."/>
            <person name="Morgenstern I."/>
            <person name="Morin E."/>
            <person name="Murat C."/>
            <person name="Nagy L.G."/>
            <person name="Nolan M."/>
            <person name="Ohm R.A."/>
            <person name="Patyshakuliyeva A."/>
            <person name="Rokas A."/>
            <person name="Ruiz-Duenas F.J."/>
            <person name="Sabat G."/>
            <person name="Salamov A."/>
            <person name="Samejima M."/>
            <person name="Schmutz J."/>
            <person name="Slot J.C."/>
            <person name="St John F."/>
            <person name="Stenlid J."/>
            <person name="Sun H."/>
            <person name="Sun S."/>
            <person name="Syed K."/>
            <person name="Tsang A."/>
            <person name="Wiebenga A."/>
            <person name="Young D."/>
            <person name="Pisabarro A."/>
            <person name="Eastwood D.C."/>
            <person name="Martin F."/>
            <person name="Cullen D."/>
            <person name="Grigoriev I.V."/>
            <person name="Hibbett D.S."/>
        </authorList>
    </citation>
    <scope>NUCLEOTIDE SEQUENCE</scope>
    <source>
        <strain evidence="7">FP-58527</strain>
    </source>
</reference>
<keyword evidence="3" id="KW-0378">Hydrolase</keyword>
<feature type="region of interest" description="Disordered" evidence="5">
    <location>
        <begin position="189"/>
        <end position="213"/>
    </location>
</feature>
<dbReference type="PANTHER" id="PTHR23402:SF1">
    <property type="entry name" value="PYROGLUTAMYL-PEPTIDASE I"/>
    <property type="match status" value="1"/>
</dbReference>
<dbReference type="InterPro" id="IPR016125">
    <property type="entry name" value="Peptidase_C15-like"/>
</dbReference>
<protein>
    <recommendedName>
        <fullName evidence="8">Peptidase C15 pyroglutamyl peptidase I-like protein</fullName>
    </recommendedName>
</protein>
<evidence type="ECO:0008006" key="8">
    <source>
        <dbReference type="Google" id="ProtNLM"/>
    </source>
</evidence>
<evidence type="ECO:0000256" key="5">
    <source>
        <dbReference type="SAM" id="MobiDB-lite"/>
    </source>
</evidence>
<dbReference type="SUPFAM" id="SSF53182">
    <property type="entry name" value="Pyrrolidone carboxyl peptidase (pyroglutamate aminopeptidase)"/>
    <property type="match status" value="1"/>
</dbReference>
<evidence type="ECO:0000313" key="7">
    <source>
        <dbReference type="Proteomes" id="UP000015241"/>
    </source>
</evidence>
<evidence type="ECO:0000313" key="6">
    <source>
        <dbReference type="EMBL" id="EPT05059.1"/>
    </source>
</evidence>
<dbReference type="Gene3D" id="3.40.630.20">
    <property type="entry name" value="Peptidase C15, pyroglutamyl peptidase I-like"/>
    <property type="match status" value="1"/>
</dbReference>
<dbReference type="Proteomes" id="UP000015241">
    <property type="component" value="Unassembled WGS sequence"/>
</dbReference>
<name>S8EPU3_FOMSC</name>
<evidence type="ECO:0000256" key="1">
    <source>
        <dbReference type="ARBA" id="ARBA00006641"/>
    </source>
</evidence>
<dbReference type="AlphaFoldDB" id="S8EPU3"/>
<feature type="region of interest" description="Disordered" evidence="5">
    <location>
        <begin position="276"/>
        <end position="301"/>
    </location>
</feature>
<dbReference type="eggNOG" id="KOG4755">
    <property type="taxonomic scope" value="Eukaryota"/>
</dbReference>
<dbReference type="InParanoid" id="S8EPU3"/>
<dbReference type="OrthoDB" id="407146at2759"/>
<dbReference type="GO" id="GO:0008234">
    <property type="term" value="F:cysteine-type peptidase activity"/>
    <property type="evidence" value="ECO:0007669"/>
    <property type="project" value="UniProtKB-KW"/>
</dbReference>
<accession>S8EPU3</accession>
<feature type="compositionally biased region" description="Basic and acidic residues" evidence="5">
    <location>
        <begin position="276"/>
        <end position="287"/>
    </location>
</feature>
<dbReference type="InterPro" id="IPR036440">
    <property type="entry name" value="Peptidase_C15-like_sf"/>
</dbReference>
<keyword evidence="4" id="KW-0788">Thiol protease</keyword>
<evidence type="ECO:0000256" key="2">
    <source>
        <dbReference type="ARBA" id="ARBA00022670"/>
    </source>
</evidence>
<evidence type="ECO:0000256" key="4">
    <source>
        <dbReference type="ARBA" id="ARBA00022807"/>
    </source>
</evidence>
<sequence length="341" mass="37692">MPQSAPPIDPKAIRVLITGFGPFRNFNENPSWLAVRPLHNAVFWTQALPLMPDTEDEFAMHTDEPEYVQTTPLPIHITLAQIPMTYSGVLATVPGLHARPPVLPRCPDPDLAMPPPPEHGYDFILHVALAGRGPLRFEKLAHKHGFAMKDAGGQYAPALPKEHNMTTATEAAEIERMSMEMHLQGMIPSSAPDEGHGTHDGPEIPPNRGFGKGYENFSEEIHTDIDVAKLTHFLKEIELPDDEEEAMKRSYTSMDAGHYLCDFAYFCSLAEAKRVSSKQEKSKDRGSPARSTPVLAMHCPPVSQPLTTEQVTEAIRIVVVRICSQLNQVPPLHPSQPVTVT</sequence>
<gene>
    <name evidence="6" type="ORF">FOMPIDRAFT_1156605</name>
</gene>
<feature type="compositionally biased region" description="Basic and acidic residues" evidence="5">
    <location>
        <begin position="193"/>
        <end position="202"/>
    </location>
</feature>